<dbReference type="CDD" id="cd03784">
    <property type="entry name" value="GT1_Gtf-like"/>
    <property type="match status" value="1"/>
</dbReference>
<reference evidence="2" key="1">
    <citation type="submission" date="2023-07" db="EMBL/GenBank/DDBJ databases">
        <title>Genomic Encyclopedia of Type Strains, Phase IV (KMG-IV): sequencing the most valuable type-strain genomes for metagenomic binning, comparative biology and taxonomic classification.</title>
        <authorList>
            <person name="Goeker M."/>
        </authorList>
    </citation>
    <scope>NUCLEOTIDE SEQUENCE</scope>
    <source>
        <strain evidence="2">DSM 19569</strain>
    </source>
</reference>
<feature type="domain" description="Erythromycin biosynthesis protein CIII-like C-terminal" evidence="1">
    <location>
        <begin position="283"/>
        <end position="403"/>
    </location>
</feature>
<protein>
    <submittedName>
        <fullName evidence="2">MGT family glycosyltransferase</fullName>
    </submittedName>
</protein>
<name>A0AAJ1WWZ4_9HYPH</name>
<gene>
    <name evidence="2" type="ORF">QO001_001631</name>
</gene>
<dbReference type="RefSeq" id="WP_043378323.1">
    <property type="nucleotide sequence ID" value="NZ_JAJALK010000003.1"/>
</dbReference>
<dbReference type="GO" id="GO:0017000">
    <property type="term" value="P:antibiotic biosynthetic process"/>
    <property type="evidence" value="ECO:0007669"/>
    <property type="project" value="UniProtKB-ARBA"/>
</dbReference>
<dbReference type="InterPro" id="IPR010610">
    <property type="entry name" value="EryCIII-like_C"/>
</dbReference>
<evidence type="ECO:0000259" key="1">
    <source>
        <dbReference type="Pfam" id="PF06722"/>
    </source>
</evidence>
<dbReference type="SUPFAM" id="SSF53756">
    <property type="entry name" value="UDP-Glycosyltransferase/glycogen phosphorylase"/>
    <property type="match status" value="1"/>
</dbReference>
<sequence>MKVLIAASPLTGHVNPLLAVGRLLARRGDTVLVVTDPSFRQKVESSGLRLTAYEDRGAATYLEPHLPPGPVRWTHEFEHRFIEPMATQAAVLRETIRTEAPDVIVAGSLFLGILPLLLDATTCRPPIIVLNISFLFLDRPDDAPVGMGLLPARDDIERARYAALKVGLDASFVRPVRALTDARLARLGARPLPASLTQSLAILPDAFLQPSVREFEYDFGTFPPGLRFVGLLPTTPMAVAVPEWWPDLESGKSIILVTQGTLANADFSELLEPTLQALEGRDDLLIVATTGGRSVEEIHCEIPANGRVATFLPFDVLLPKIDLLVTNGGYGSVSQALAAGVPIVSAGLTEDKAEVGARIEWSGVGLNLATNRPTVDALRWAVERVLTEQRFRERARVMARAFADLDPGREILAAIDALTHVSG</sequence>
<dbReference type="Pfam" id="PF06722">
    <property type="entry name" value="EryCIII-like_C"/>
    <property type="match status" value="1"/>
</dbReference>
<evidence type="ECO:0000313" key="3">
    <source>
        <dbReference type="Proteomes" id="UP001223420"/>
    </source>
</evidence>
<evidence type="ECO:0000313" key="2">
    <source>
        <dbReference type="EMBL" id="MDQ0542713.1"/>
    </source>
</evidence>
<dbReference type="AlphaFoldDB" id="A0AAJ1WWZ4"/>
<dbReference type="FunFam" id="3.40.50.2000:FF:000072">
    <property type="entry name" value="Glycosyl transferase"/>
    <property type="match status" value="1"/>
</dbReference>
<dbReference type="GO" id="GO:0008194">
    <property type="term" value="F:UDP-glycosyltransferase activity"/>
    <property type="evidence" value="ECO:0007669"/>
    <property type="project" value="InterPro"/>
</dbReference>
<dbReference type="GO" id="GO:0016758">
    <property type="term" value="F:hexosyltransferase activity"/>
    <property type="evidence" value="ECO:0007669"/>
    <property type="project" value="UniProtKB-ARBA"/>
</dbReference>
<accession>A0AAJ1WWZ4</accession>
<proteinExistence type="predicted"/>
<comment type="caution">
    <text evidence="2">The sequence shown here is derived from an EMBL/GenBank/DDBJ whole genome shotgun (WGS) entry which is preliminary data.</text>
</comment>
<dbReference type="PANTHER" id="PTHR48050:SF13">
    <property type="entry name" value="STEROL 3-BETA-GLUCOSYLTRANSFERASE UGT80A2"/>
    <property type="match status" value="1"/>
</dbReference>
<organism evidence="2 3">
    <name type="scientific">Methylobacterium brachiatum</name>
    <dbReference type="NCBI Taxonomy" id="269660"/>
    <lineage>
        <taxon>Bacteria</taxon>
        <taxon>Pseudomonadati</taxon>
        <taxon>Pseudomonadota</taxon>
        <taxon>Alphaproteobacteria</taxon>
        <taxon>Hyphomicrobiales</taxon>
        <taxon>Methylobacteriaceae</taxon>
        <taxon>Methylobacterium</taxon>
    </lineage>
</organism>
<dbReference type="InterPro" id="IPR002213">
    <property type="entry name" value="UDP_glucos_trans"/>
</dbReference>
<dbReference type="InterPro" id="IPR050426">
    <property type="entry name" value="Glycosyltransferase_28"/>
</dbReference>
<dbReference type="EMBL" id="JAUSWL010000002">
    <property type="protein sequence ID" value="MDQ0542713.1"/>
    <property type="molecule type" value="Genomic_DNA"/>
</dbReference>
<dbReference type="Gene3D" id="3.40.50.2000">
    <property type="entry name" value="Glycogen Phosphorylase B"/>
    <property type="match status" value="2"/>
</dbReference>
<dbReference type="PANTHER" id="PTHR48050">
    <property type="entry name" value="STEROL 3-BETA-GLUCOSYLTRANSFERASE"/>
    <property type="match status" value="1"/>
</dbReference>
<dbReference type="Proteomes" id="UP001223420">
    <property type="component" value="Unassembled WGS sequence"/>
</dbReference>